<accession>A0A564MHD7</accession>
<proteinExistence type="predicted"/>
<dbReference type="InterPro" id="IPR001610">
    <property type="entry name" value="PAC"/>
</dbReference>
<dbReference type="Pfam" id="PF00563">
    <property type="entry name" value="EAL"/>
    <property type="match status" value="1"/>
</dbReference>
<dbReference type="CDD" id="cd00130">
    <property type="entry name" value="PAS"/>
    <property type="match status" value="2"/>
</dbReference>
<reference evidence="4 5" key="1">
    <citation type="submission" date="2019-07" db="EMBL/GenBank/DDBJ databases">
        <authorList>
            <person name="Brisse S."/>
            <person name="Rodrigues C."/>
            <person name="Thorpe H."/>
        </authorList>
    </citation>
    <scope>NUCLEOTIDE SEQUENCE [LARGE SCALE GENOMIC DNA]</scope>
    <source>
        <strain evidence="4">SB6408</strain>
    </source>
</reference>
<dbReference type="EMBL" id="CABGHF010000029">
    <property type="protein sequence ID" value="VUS93200.1"/>
    <property type="molecule type" value="Genomic_DNA"/>
</dbReference>
<evidence type="ECO:0000313" key="4">
    <source>
        <dbReference type="EMBL" id="VUS93200.1"/>
    </source>
</evidence>
<dbReference type="InterPro" id="IPR001633">
    <property type="entry name" value="EAL_dom"/>
</dbReference>
<dbReference type="Pfam" id="PF13185">
    <property type="entry name" value="GAF_2"/>
    <property type="match status" value="1"/>
</dbReference>
<feature type="domain" description="GGDEF" evidence="3">
    <location>
        <begin position="447"/>
        <end position="576"/>
    </location>
</feature>
<dbReference type="InterPro" id="IPR029016">
    <property type="entry name" value="GAF-like_dom_sf"/>
</dbReference>
<dbReference type="InterPro" id="IPR035965">
    <property type="entry name" value="PAS-like_dom_sf"/>
</dbReference>
<dbReference type="SUPFAM" id="SSF55785">
    <property type="entry name" value="PYP-like sensor domain (PAS domain)"/>
    <property type="match status" value="2"/>
</dbReference>
<dbReference type="InterPro" id="IPR003018">
    <property type="entry name" value="GAF"/>
</dbReference>
<dbReference type="Gene3D" id="3.20.20.450">
    <property type="entry name" value="EAL domain"/>
    <property type="match status" value="1"/>
</dbReference>
<dbReference type="SMART" id="SM00052">
    <property type="entry name" value="EAL"/>
    <property type="match status" value="1"/>
</dbReference>
<dbReference type="Pfam" id="PF13426">
    <property type="entry name" value="PAS_9"/>
    <property type="match status" value="2"/>
</dbReference>
<dbReference type="Gene3D" id="3.30.450.20">
    <property type="entry name" value="PAS domain"/>
    <property type="match status" value="2"/>
</dbReference>
<dbReference type="InterPro" id="IPR000014">
    <property type="entry name" value="PAS"/>
</dbReference>
<dbReference type="SUPFAM" id="SSF55073">
    <property type="entry name" value="Nucleotide cyclase"/>
    <property type="match status" value="1"/>
</dbReference>
<dbReference type="CDD" id="cd01949">
    <property type="entry name" value="GGDEF"/>
    <property type="match status" value="1"/>
</dbReference>
<dbReference type="SUPFAM" id="SSF55781">
    <property type="entry name" value="GAF domain-like"/>
    <property type="match status" value="1"/>
</dbReference>
<evidence type="ECO:0000259" key="2">
    <source>
        <dbReference type="PROSITE" id="PS50883"/>
    </source>
</evidence>
<dbReference type="PANTHER" id="PTHR44757:SF2">
    <property type="entry name" value="BIOFILM ARCHITECTURE MAINTENANCE PROTEIN MBAA"/>
    <property type="match status" value="1"/>
</dbReference>
<dbReference type="SUPFAM" id="SSF141868">
    <property type="entry name" value="EAL domain-like"/>
    <property type="match status" value="1"/>
</dbReference>
<dbReference type="Pfam" id="PF00990">
    <property type="entry name" value="GGDEF"/>
    <property type="match status" value="1"/>
</dbReference>
<protein>
    <submittedName>
        <fullName evidence="4">Oxygen sensor protein DosP</fullName>
    </submittedName>
</protein>
<dbReference type="Gene3D" id="3.30.450.40">
    <property type="match status" value="1"/>
</dbReference>
<dbReference type="SMART" id="SM00086">
    <property type="entry name" value="PAC"/>
    <property type="match status" value="2"/>
</dbReference>
<dbReference type="InterPro" id="IPR012226">
    <property type="entry name" value="Diguanyl_cyclase/Pdiesterase"/>
</dbReference>
<dbReference type="InterPro" id="IPR000160">
    <property type="entry name" value="GGDEF_dom"/>
</dbReference>
<dbReference type="SMART" id="SM00091">
    <property type="entry name" value="PAS"/>
    <property type="match status" value="2"/>
</dbReference>
<dbReference type="CDD" id="cd01948">
    <property type="entry name" value="EAL"/>
    <property type="match status" value="1"/>
</dbReference>
<dbReference type="PANTHER" id="PTHR44757">
    <property type="entry name" value="DIGUANYLATE CYCLASE DGCP"/>
    <property type="match status" value="1"/>
</dbReference>
<gene>
    <name evidence="4" type="primary">dosP</name>
    <name evidence="4" type="ORF">SB6408_05816</name>
</gene>
<dbReference type="Proteomes" id="UP000318370">
    <property type="component" value="Unassembled WGS sequence"/>
</dbReference>
<evidence type="ECO:0000259" key="3">
    <source>
        <dbReference type="PROSITE" id="PS50887"/>
    </source>
</evidence>
<dbReference type="NCBIfam" id="TIGR00254">
    <property type="entry name" value="GGDEF"/>
    <property type="match status" value="1"/>
</dbReference>
<dbReference type="PIRSF" id="PIRSF005925">
    <property type="entry name" value="Dos"/>
    <property type="match status" value="1"/>
</dbReference>
<name>A0A564MHD7_9ENTR</name>
<sequence>MNTEDSSILFPALEQTFMAVVLVNENDEILFFNDAAEKLWGYEKQEVMGQNLNILIPRNLKPAHASYVHHNRQGGKSRVSGMNRELQLERKDGTFIWASFSLSKINVNGLIYYMASVRDVTQDVNRREENRLLLLAVNNTNRAVIVLDESRKILQINRAFTHMFGYAPDTAVNQYFPDILIDSLHKNKSQDHIVSQLGRDHSFHEDMLATSSNGKKIWTRLSVNSVTEDDVPKPSRNLVVVLTDITEERNIRELERDVLAAITSRLVFNEIGDYICRRIEHIAPGVFVSACRIINNKLYIWGAPGFSEEYYNQWNGITIGEGVASCGTCAARGEPVIVKNINTDPLWSGLTSLLPPEIQSCWSYPVLNRDGDVIGTFAFYFSTPDIPHSFLLKIIDTSVRLCALAIEREQGQQEIDRLIRFDRLTGLPNRQYLVHYLDNCLAESSPKSLLVFFLHINEFRKVNESLGYPAGDQVILTLANRLQEAGDRHNFVCRLSGAQFVVVASGCGTDKASPLVALLLKTLMAEMTVAGHTFTLLACIGISHSPAKNAETLLHCAENAMESARRNNENYQYYDPELNRAARKRVELRQAFRRALRAGELRLEYQPQICSESGEIYGFEALARWHDPDVGNISPAVFIPVAEETGDIEYMGNWAMREVCRQLSQWRAENVVVPAVSVNLSARSFSNPMLPQYIAALLTEYNLPGDALTVEITESAMMALTDEMPDRLQAIRKLGVGVSVDDFGTGFSSLSRLAYLPVTEVKIDKSFIDQFTHDRRVNALVEAVVHIGHNLDMVVVAEGVESISQRNSLKHMGCPVIQGYLFSGALPADTVTDWIRSFREKMEQQGLLN</sequence>
<dbReference type="RefSeq" id="WP_235891629.1">
    <property type="nucleotide sequence ID" value="NZ_CABGHF010000029.1"/>
</dbReference>
<dbReference type="PROSITE" id="PS50112">
    <property type="entry name" value="PAS"/>
    <property type="match status" value="2"/>
</dbReference>
<feature type="domain" description="PAS" evidence="1">
    <location>
        <begin position="5"/>
        <end position="59"/>
    </location>
</feature>
<evidence type="ECO:0000259" key="1">
    <source>
        <dbReference type="PROSITE" id="PS50112"/>
    </source>
</evidence>
<dbReference type="NCBIfam" id="NF008467">
    <property type="entry name" value="PRK11359.1"/>
    <property type="match status" value="1"/>
</dbReference>
<dbReference type="PROSITE" id="PS50887">
    <property type="entry name" value="GGDEF"/>
    <property type="match status" value="1"/>
</dbReference>
<dbReference type="InterPro" id="IPR029787">
    <property type="entry name" value="Nucleotide_cyclase"/>
</dbReference>
<organism evidence="4 5">
    <name type="scientific">Klebsiella spallanzanii</name>
    <dbReference type="NCBI Taxonomy" id="2587528"/>
    <lineage>
        <taxon>Bacteria</taxon>
        <taxon>Pseudomonadati</taxon>
        <taxon>Pseudomonadota</taxon>
        <taxon>Gammaproteobacteria</taxon>
        <taxon>Enterobacterales</taxon>
        <taxon>Enterobacteriaceae</taxon>
        <taxon>Klebsiella/Raoultella group</taxon>
        <taxon>Klebsiella</taxon>
    </lineage>
</organism>
<dbReference type="InterPro" id="IPR043128">
    <property type="entry name" value="Rev_trsase/Diguanyl_cyclase"/>
</dbReference>
<dbReference type="Gene3D" id="3.30.70.270">
    <property type="match status" value="1"/>
</dbReference>
<feature type="domain" description="EAL" evidence="2">
    <location>
        <begin position="585"/>
        <end position="839"/>
    </location>
</feature>
<dbReference type="PROSITE" id="PS50883">
    <property type="entry name" value="EAL"/>
    <property type="match status" value="1"/>
</dbReference>
<dbReference type="AlphaFoldDB" id="A0A564MHD7"/>
<dbReference type="NCBIfam" id="TIGR00229">
    <property type="entry name" value="sensory_box"/>
    <property type="match status" value="2"/>
</dbReference>
<dbReference type="InterPro" id="IPR035919">
    <property type="entry name" value="EAL_sf"/>
</dbReference>
<dbReference type="SMART" id="SM00267">
    <property type="entry name" value="GGDEF"/>
    <property type="match status" value="1"/>
</dbReference>
<feature type="domain" description="PAS" evidence="1">
    <location>
        <begin position="129"/>
        <end position="187"/>
    </location>
</feature>
<dbReference type="InterPro" id="IPR052155">
    <property type="entry name" value="Biofilm_reg_signaling"/>
</dbReference>
<evidence type="ECO:0000313" key="5">
    <source>
        <dbReference type="Proteomes" id="UP000318370"/>
    </source>
</evidence>